<name>A0A6L2ZMD9_9ENTR</name>
<gene>
    <name evidence="1" type="ORF">RINTU1_10810</name>
</gene>
<dbReference type="EMBL" id="BLXO01000002">
    <property type="protein sequence ID" value="GFN45772.1"/>
    <property type="molecule type" value="Genomic_DNA"/>
</dbReference>
<reference evidence="1 2" key="1">
    <citation type="submission" date="2020-06" db="EMBL/GenBank/DDBJ databases">
        <title>The genome sequence of Candidatus Regiella insecticola strain Tut.</title>
        <authorList>
            <person name="Nikoh N."/>
            <person name="Tsuchida T."/>
            <person name="Koga R."/>
            <person name="Oshima K."/>
            <person name="Hattori M."/>
            <person name="Fukatsu T."/>
        </authorList>
    </citation>
    <scope>NUCLEOTIDE SEQUENCE [LARGE SCALE GENOMIC DNA]</scope>
    <source>
        <strain evidence="1 2">Tut</strain>
    </source>
</reference>
<dbReference type="Proteomes" id="UP000504714">
    <property type="component" value="Unassembled WGS sequence"/>
</dbReference>
<evidence type="ECO:0000313" key="2">
    <source>
        <dbReference type="Proteomes" id="UP000504714"/>
    </source>
</evidence>
<protein>
    <submittedName>
        <fullName evidence="1">Uncharacterized protein</fullName>
    </submittedName>
</protein>
<evidence type="ECO:0000313" key="1">
    <source>
        <dbReference type="EMBL" id="GFN45772.1"/>
    </source>
</evidence>
<dbReference type="AlphaFoldDB" id="A0A6L2ZMD9"/>
<comment type="caution">
    <text evidence="1">The sequence shown here is derived from an EMBL/GenBank/DDBJ whole genome shotgun (WGS) entry which is preliminary data.</text>
</comment>
<accession>A0A6L2ZMD9</accession>
<proteinExistence type="predicted"/>
<sequence>MLARNAYFANKKDAIGGEIFTVNFSLSPIFMVQKDGLYWPFL</sequence>
<organism evidence="1 2">
    <name type="scientific">Candidatus Regiella insecticola</name>
    <dbReference type="NCBI Taxonomy" id="138073"/>
    <lineage>
        <taxon>Bacteria</taxon>
        <taxon>Pseudomonadati</taxon>
        <taxon>Pseudomonadota</taxon>
        <taxon>Gammaproteobacteria</taxon>
        <taxon>Enterobacterales</taxon>
        <taxon>Enterobacteriaceae</taxon>
        <taxon>aphid secondary symbionts</taxon>
        <taxon>Candidatus Regiella</taxon>
    </lineage>
</organism>